<sequence length="79" mass="9150">MNTLKKRNIVGYAKLVVPKGNELDGYTVSNEFEKTFFKYSSQGLDSQAEEMMADWIYNKIKQEEDAIFQGISKHQKINI</sequence>
<proteinExistence type="predicted"/>
<name>N9VF91_9GAMM</name>
<accession>N9VF91</accession>
<comment type="caution">
    <text evidence="1">The sequence shown here is derived from an EMBL/GenBank/DDBJ whole genome shotgun (WGS) entry which is preliminary data.</text>
</comment>
<reference evidence="1 2" key="1">
    <citation type="journal article" date="2013" name="Genome Announc.">
        <title>Draft Genome Sequence of the Aeromonas diversa Type Strain.</title>
        <authorList>
            <person name="Farfan M."/>
            <person name="Spataro N."/>
            <person name="Sanglas A."/>
            <person name="Albarral V."/>
            <person name="Loren J.G."/>
            <person name="Bosch E."/>
            <person name="Fuste M.C."/>
        </authorList>
    </citation>
    <scope>NUCLEOTIDE SEQUENCE [LARGE SCALE GENOMIC DNA]</scope>
    <source>
        <strain evidence="1 2">2478-85</strain>
    </source>
</reference>
<dbReference type="RefSeq" id="WP_005364262.1">
    <property type="nucleotide sequence ID" value="NZ_APVG01000100.1"/>
</dbReference>
<dbReference type="AlphaFoldDB" id="N9VF91"/>
<dbReference type="OrthoDB" id="9946637at2"/>
<keyword evidence="2" id="KW-1185">Reference proteome</keyword>
<protein>
    <submittedName>
        <fullName evidence="1">Uncharacterized protein</fullName>
    </submittedName>
</protein>
<evidence type="ECO:0000313" key="2">
    <source>
        <dbReference type="Proteomes" id="UP000023775"/>
    </source>
</evidence>
<organism evidence="1 2">
    <name type="scientific">Aeromonas diversa CDC 2478-85</name>
    <dbReference type="NCBI Taxonomy" id="1268237"/>
    <lineage>
        <taxon>Bacteria</taxon>
        <taxon>Pseudomonadati</taxon>
        <taxon>Pseudomonadota</taxon>
        <taxon>Gammaproteobacteria</taxon>
        <taxon>Aeromonadales</taxon>
        <taxon>Aeromonadaceae</taxon>
        <taxon>Aeromonas</taxon>
    </lineage>
</organism>
<evidence type="ECO:0000313" key="1">
    <source>
        <dbReference type="EMBL" id="ENY70283.1"/>
    </source>
</evidence>
<dbReference type="EMBL" id="APVG01000100">
    <property type="protein sequence ID" value="ENY70283.1"/>
    <property type="molecule type" value="Genomic_DNA"/>
</dbReference>
<gene>
    <name evidence="1" type="ORF">G114_19171</name>
</gene>
<dbReference type="Proteomes" id="UP000023775">
    <property type="component" value="Unassembled WGS sequence"/>
</dbReference>